<dbReference type="InterPro" id="IPR036291">
    <property type="entry name" value="NAD(P)-bd_dom_sf"/>
</dbReference>
<evidence type="ECO:0000259" key="2">
    <source>
        <dbReference type="Pfam" id="PF22725"/>
    </source>
</evidence>
<dbReference type="InterPro" id="IPR000683">
    <property type="entry name" value="Gfo/Idh/MocA-like_OxRdtase_N"/>
</dbReference>
<organism evidence="3 4">
    <name type="scientific">Prosthecobacter fusiformis</name>
    <dbReference type="NCBI Taxonomy" id="48464"/>
    <lineage>
        <taxon>Bacteria</taxon>
        <taxon>Pseudomonadati</taxon>
        <taxon>Verrucomicrobiota</taxon>
        <taxon>Verrucomicrobiia</taxon>
        <taxon>Verrucomicrobiales</taxon>
        <taxon>Verrucomicrobiaceae</taxon>
        <taxon>Prosthecobacter</taxon>
    </lineage>
</organism>
<feature type="domain" description="Gfo/Idh/MocA-like oxidoreductase N-terminal" evidence="1">
    <location>
        <begin position="38"/>
        <end position="160"/>
    </location>
</feature>
<feature type="domain" description="GFO/IDH/MocA-like oxidoreductase" evidence="2">
    <location>
        <begin position="234"/>
        <end position="303"/>
    </location>
</feature>
<dbReference type="SUPFAM" id="SSF55347">
    <property type="entry name" value="Glyceraldehyde-3-phosphate dehydrogenase-like, C-terminal domain"/>
    <property type="match status" value="1"/>
</dbReference>
<dbReference type="RefSeq" id="WP_133796869.1">
    <property type="nucleotide sequence ID" value="NZ_SOCA01000009.1"/>
</dbReference>
<dbReference type="PROSITE" id="PS51318">
    <property type="entry name" value="TAT"/>
    <property type="match status" value="1"/>
</dbReference>
<dbReference type="SUPFAM" id="SSF51735">
    <property type="entry name" value="NAD(P)-binding Rossmann-fold domains"/>
    <property type="match status" value="1"/>
</dbReference>
<dbReference type="Pfam" id="PF22725">
    <property type="entry name" value="GFO_IDH_MocA_C3"/>
    <property type="match status" value="1"/>
</dbReference>
<evidence type="ECO:0000313" key="3">
    <source>
        <dbReference type="EMBL" id="TDU66132.1"/>
    </source>
</evidence>
<sequence>MNPVNTSRRTFVRGTIAGAAGLATLPTWAKTIGANDDVRVAVIGFKSRGSGHINSLLKIKGVRIVALCDVDSEVLDKKVAELAKKDVKVKPYKDFRECCADPDIDAITIATPNHSHTLIALTAIAAGKHVYVEKPVCHNIWEGRKLVEAAGIVEKKGQVVQHGMQRRSDLGWAAAMEYVKSGKIGKTVLSRGINYKARQSIGKVPAAVAPPESVDYKLWSAPRAELPLHRQKFHYDWHWQWAYGNGDIGNQGPHQLDVARWALGDPTELPKRVMSLGGRWGYDDDGETANNQMAFFDYAEGAPLLFDNRGLPMKDMNWTKGFEPVYRINGKTSAPRIGNVIHCEGGFIAEAKAYDNDGKSIEKFENFQDGPDHMLNFINSCRAGKLTKDVLHVSHGYHAAALAHMSNISYRLGKEMSNDQIKERLSNSKAAQETFEHFVQNLVDNKIDMNAEKASVGPWLEYDPKSEKFTGEFADEANKMAMEEYVPEFELPKIS</sequence>
<dbReference type="InterPro" id="IPR050463">
    <property type="entry name" value="Gfo/Idh/MocA_oxidrdct_glycsds"/>
</dbReference>
<dbReference type="Proteomes" id="UP000295662">
    <property type="component" value="Unassembled WGS sequence"/>
</dbReference>
<gene>
    <name evidence="3" type="ORF">EI77_03869</name>
</gene>
<protein>
    <submittedName>
        <fullName evidence="3">Oxidoreductase family protein</fullName>
    </submittedName>
</protein>
<dbReference type="Pfam" id="PF01408">
    <property type="entry name" value="GFO_IDH_MocA"/>
    <property type="match status" value="1"/>
</dbReference>
<evidence type="ECO:0000259" key="1">
    <source>
        <dbReference type="Pfam" id="PF01408"/>
    </source>
</evidence>
<name>A0A4R7RLH8_9BACT</name>
<dbReference type="InterPro" id="IPR006311">
    <property type="entry name" value="TAT_signal"/>
</dbReference>
<dbReference type="Gene3D" id="3.40.50.720">
    <property type="entry name" value="NAD(P)-binding Rossmann-like Domain"/>
    <property type="match status" value="1"/>
</dbReference>
<comment type="caution">
    <text evidence="3">The sequence shown here is derived from an EMBL/GenBank/DDBJ whole genome shotgun (WGS) entry which is preliminary data.</text>
</comment>
<dbReference type="Gene3D" id="3.30.360.10">
    <property type="entry name" value="Dihydrodipicolinate Reductase, domain 2"/>
    <property type="match status" value="1"/>
</dbReference>
<accession>A0A4R7RLH8</accession>
<evidence type="ECO:0000313" key="4">
    <source>
        <dbReference type="Proteomes" id="UP000295662"/>
    </source>
</evidence>
<dbReference type="GO" id="GO:0000166">
    <property type="term" value="F:nucleotide binding"/>
    <property type="evidence" value="ECO:0007669"/>
    <property type="project" value="InterPro"/>
</dbReference>
<dbReference type="PANTHER" id="PTHR43818">
    <property type="entry name" value="BCDNA.GH03377"/>
    <property type="match status" value="1"/>
</dbReference>
<dbReference type="InterPro" id="IPR055170">
    <property type="entry name" value="GFO_IDH_MocA-like_dom"/>
</dbReference>
<keyword evidence="4" id="KW-1185">Reference proteome</keyword>
<proteinExistence type="predicted"/>
<dbReference type="PANTHER" id="PTHR43818:SF5">
    <property type="entry name" value="OXIDOREDUCTASE FAMILY PROTEIN"/>
    <property type="match status" value="1"/>
</dbReference>
<dbReference type="AlphaFoldDB" id="A0A4R7RLH8"/>
<dbReference type="OrthoDB" id="178664at2"/>
<dbReference type="EMBL" id="SOCA01000009">
    <property type="protein sequence ID" value="TDU66132.1"/>
    <property type="molecule type" value="Genomic_DNA"/>
</dbReference>
<reference evidence="3 4" key="1">
    <citation type="submission" date="2019-03" db="EMBL/GenBank/DDBJ databases">
        <title>Genomic Encyclopedia of Archaeal and Bacterial Type Strains, Phase II (KMG-II): from individual species to whole genera.</title>
        <authorList>
            <person name="Goeker M."/>
        </authorList>
    </citation>
    <scope>NUCLEOTIDE SEQUENCE [LARGE SCALE GENOMIC DNA]</scope>
    <source>
        <strain evidence="3 4">ATCC 25309</strain>
    </source>
</reference>